<dbReference type="InterPro" id="IPR038610">
    <property type="entry name" value="FliK-like_C_sf"/>
</dbReference>
<dbReference type="Gene3D" id="3.30.750.140">
    <property type="match status" value="1"/>
</dbReference>
<feature type="compositionally biased region" description="Basic and acidic residues" evidence="1">
    <location>
        <begin position="54"/>
        <end position="82"/>
    </location>
</feature>
<proteinExistence type="predicted"/>
<accession>A0A7T0G374</accession>
<gene>
    <name evidence="3" type="ORF">G3M78_06845</name>
</gene>
<feature type="domain" description="Flagellar hook-length control protein-like C-terminal" evidence="2">
    <location>
        <begin position="389"/>
        <end position="464"/>
    </location>
</feature>
<evidence type="ECO:0000256" key="1">
    <source>
        <dbReference type="SAM" id="MobiDB-lite"/>
    </source>
</evidence>
<dbReference type="CDD" id="cd17470">
    <property type="entry name" value="T3SS_Flik_C"/>
    <property type="match status" value="1"/>
</dbReference>
<feature type="region of interest" description="Disordered" evidence="1">
    <location>
        <begin position="257"/>
        <end position="303"/>
    </location>
</feature>
<dbReference type="AlphaFoldDB" id="A0A7T0G374"/>
<protein>
    <recommendedName>
        <fullName evidence="2">Flagellar hook-length control protein-like C-terminal domain-containing protein</fullName>
    </recommendedName>
</protein>
<feature type="compositionally biased region" description="Polar residues" evidence="1">
    <location>
        <begin position="86"/>
        <end position="103"/>
    </location>
</feature>
<evidence type="ECO:0000313" key="4">
    <source>
        <dbReference type="Proteomes" id="UP000594464"/>
    </source>
</evidence>
<feature type="compositionally biased region" description="Basic and acidic residues" evidence="1">
    <location>
        <begin position="21"/>
        <end position="41"/>
    </location>
</feature>
<dbReference type="Proteomes" id="UP000594464">
    <property type="component" value="Chromosome"/>
</dbReference>
<feature type="region of interest" description="Disordered" evidence="1">
    <location>
        <begin position="159"/>
        <end position="183"/>
    </location>
</feature>
<feature type="region of interest" description="Disordered" evidence="1">
    <location>
        <begin position="1"/>
        <end position="109"/>
    </location>
</feature>
<feature type="compositionally biased region" description="Polar residues" evidence="1">
    <location>
        <begin position="159"/>
        <end position="175"/>
    </location>
</feature>
<dbReference type="EMBL" id="CP048620">
    <property type="protein sequence ID" value="QPJ65120.1"/>
    <property type="molecule type" value="Genomic_DNA"/>
</dbReference>
<dbReference type="Pfam" id="PF02120">
    <property type="entry name" value="Flg_hook"/>
    <property type="match status" value="1"/>
</dbReference>
<sequence length="517" mass="55659">MSNPTSILAVFTPKAPVEPTAPKDKAYESDDNFKDFLDDAIKSNPSKESNASSTKEDKNLRSDAAETKRLNQDNKQARDSVKGNEAAQQNKQSAATDGSQQVDKQAKLSKEETQALIEDLEAMGASKEQIDALLRILQSGDAGEATAFLQSFLNNNPQQMQSAVSDSETNLTDPTEMTEEMQRQRNQAIDLLAQSGVSKEQAKDLINKMQARQDAHIAASQANAEKAKLASQNKDNLLENAETEDKPDFFTQLGLKSHKVEDPKSGESALKNADAPKETKGPRIVTPDTGDKAAGQKRQEGEAQIDVKIQGGAPVAPRQTTDTLAAMKGPDGMKATLEVQAPGAPTSADSSSKTQEAAKPVLPESFAGRGAGETKIVNQIIEKFSIRTTGNQNEVKIRLDPPSMGSVRMSISTVGDSVRTTIVAENHAVKQAIENNLAQLKESMSAQGLNIDEINVLVGGDPGNSFHQETPAKQEVPEQAFSDFMEQQPVKSETFYQPNPGINNVFDANTRSLSVVA</sequence>
<organism evidence="3 4">
    <name type="scientific">Candidatus Nitrohelix vancouverensis</name>
    <dbReference type="NCBI Taxonomy" id="2705534"/>
    <lineage>
        <taxon>Bacteria</taxon>
        <taxon>Pseudomonadati</taxon>
        <taxon>Nitrospinota/Tectimicrobiota group</taxon>
        <taxon>Nitrospinota</taxon>
        <taxon>Nitrospinia</taxon>
        <taxon>Nitrospinales</taxon>
        <taxon>Nitrospinaceae</taxon>
        <taxon>Candidatus Nitrohelix</taxon>
    </lineage>
</organism>
<evidence type="ECO:0000259" key="2">
    <source>
        <dbReference type="Pfam" id="PF02120"/>
    </source>
</evidence>
<reference evidence="4" key="1">
    <citation type="submission" date="2020-02" db="EMBL/GenBank/DDBJ databases">
        <title>Genomic and physiological characterization of two novel Nitrospinaceae genera.</title>
        <authorList>
            <person name="Mueller A.J."/>
            <person name="Jung M.-Y."/>
            <person name="Strachan C.R."/>
            <person name="Herbold C.W."/>
            <person name="Kirkegaard R.H."/>
            <person name="Daims H."/>
        </authorList>
    </citation>
    <scope>NUCLEOTIDE SEQUENCE [LARGE SCALE GENOMIC DNA]</scope>
</reference>
<dbReference type="InterPro" id="IPR021136">
    <property type="entry name" value="Flagellar_hook_control-like_C"/>
</dbReference>
<name>A0A7T0G374_9BACT</name>
<dbReference type="KEGG" id="nva:G3M78_06845"/>
<evidence type="ECO:0000313" key="3">
    <source>
        <dbReference type="EMBL" id="QPJ65120.1"/>
    </source>
</evidence>
<feature type="compositionally biased region" description="Polar residues" evidence="1">
    <location>
        <begin position="43"/>
        <end position="53"/>
    </location>
</feature>